<accession>A0A8H7ZQD1</accession>
<dbReference type="Proteomes" id="UP000673691">
    <property type="component" value="Unassembled WGS sequence"/>
</dbReference>
<keyword evidence="2" id="KW-1185">Reference proteome</keyword>
<dbReference type="EMBL" id="JAEFCI010010500">
    <property type="protein sequence ID" value="KAG5457173.1"/>
    <property type="molecule type" value="Genomic_DNA"/>
</dbReference>
<gene>
    <name evidence="1" type="ORF">BJ554DRAFT_2879</name>
</gene>
<name>A0A8H7ZQD1_9FUNG</name>
<evidence type="ECO:0000313" key="1">
    <source>
        <dbReference type="EMBL" id="KAG5457173.1"/>
    </source>
</evidence>
<organism evidence="1 2">
    <name type="scientific">Olpidium bornovanus</name>
    <dbReference type="NCBI Taxonomy" id="278681"/>
    <lineage>
        <taxon>Eukaryota</taxon>
        <taxon>Fungi</taxon>
        <taxon>Fungi incertae sedis</taxon>
        <taxon>Olpidiomycota</taxon>
        <taxon>Olpidiomycotina</taxon>
        <taxon>Olpidiomycetes</taxon>
        <taxon>Olpidiales</taxon>
        <taxon>Olpidiaceae</taxon>
        <taxon>Olpidium</taxon>
    </lineage>
</organism>
<feature type="non-terminal residue" evidence="1">
    <location>
        <position position="1"/>
    </location>
</feature>
<dbReference type="AlphaFoldDB" id="A0A8H7ZQD1"/>
<protein>
    <submittedName>
        <fullName evidence="1">Uncharacterized protein</fullName>
    </submittedName>
</protein>
<reference evidence="1 2" key="1">
    <citation type="journal article" name="Sci. Rep.">
        <title>Genome-scale phylogenetic analyses confirm Olpidium as the closest living zoosporic fungus to the non-flagellated, terrestrial fungi.</title>
        <authorList>
            <person name="Chang Y."/>
            <person name="Rochon D."/>
            <person name="Sekimoto S."/>
            <person name="Wang Y."/>
            <person name="Chovatia M."/>
            <person name="Sandor L."/>
            <person name="Salamov A."/>
            <person name="Grigoriev I.V."/>
            <person name="Stajich J.E."/>
            <person name="Spatafora J.W."/>
        </authorList>
    </citation>
    <scope>NUCLEOTIDE SEQUENCE [LARGE SCALE GENOMIC DNA]</scope>
    <source>
        <strain evidence="1">S191</strain>
    </source>
</reference>
<evidence type="ECO:0000313" key="2">
    <source>
        <dbReference type="Proteomes" id="UP000673691"/>
    </source>
</evidence>
<proteinExistence type="predicted"/>
<comment type="caution">
    <text evidence="1">The sequence shown here is derived from an EMBL/GenBank/DDBJ whole genome shotgun (WGS) entry which is preliminary data.</text>
</comment>
<sequence length="95" mass="10501">PTNALTNDHLVPLGKLPAHFGNWRALLGKPPARLSNFPPSPLGGIGFLLPQRSTRTGLPPRLRHILPFEAALGRHKLLDDNADLGRVLKSRLRHR</sequence>